<comment type="caution">
    <text evidence="2">The sequence shown here is derived from an EMBL/GenBank/DDBJ whole genome shotgun (WGS) entry which is preliminary data.</text>
</comment>
<accession>A0ABX0FGJ9</accession>
<organism evidence="2 3">
    <name type="scientific">Duganella aceris</name>
    <dbReference type="NCBI Taxonomy" id="2703883"/>
    <lineage>
        <taxon>Bacteria</taxon>
        <taxon>Pseudomonadati</taxon>
        <taxon>Pseudomonadota</taxon>
        <taxon>Betaproteobacteria</taxon>
        <taxon>Burkholderiales</taxon>
        <taxon>Oxalobacteraceae</taxon>
        <taxon>Telluria group</taxon>
        <taxon>Duganella</taxon>
    </lineage>
</organism>
<keyword evidence="1" id="KW-1133">Transmembrane helix</keyword>
<reference evidence="3" key="2">
    <citation type="submission" date="2023-07" db="EMBL/GenBank/DDBJ databases">
        <title>Duganella aceri sp. nov., isolated from tree sap.</title>
        <authorList>
            <person name="Kim I.S."/>
        </authorList>
    </citation>
    <scope>NUCLEOTIDE SEQUENCE [LARGE SCALE GENOMIC DNA]</scope>
    <source>
        <strain evidence="3">SAP-35</strain>
    </source>
</reference>
<reference evidence="2 3" key="1">
    <citation type="submission" date="2020-01" db="EMBL/GenBank/DDBJ databases">
        <authorList>
            <person name="Lee S.D."/>
        </authorList>
    </citation>
    <scope>NUCLEOTIDE SEQUENCE [LARGE SCALE GENOMIC DNA]</scope>
    <source>
        <strain evidence="2 3">SAP-35</strain>
    </source>
</reference>
<name>A0ABX0FGJ9_9BURK</name>
<evidence type="ECO:0000256" key="1">
    <source>
        <dbReference type="SAM" id="Phobius"/>
    </source>
</evidence>
<gene>
    <name evidence="2" type="ORF">GW587_05170</name>
</gene>
<sequence length="173" mass="19047">MKPWFAGERGAYFFLLLGIGLILLFAALEWRFPAEEQLRSASGRVTWNQSTRGALYFAIGADRRQFVLYAKGDAEGRQRQAVLDAVMYPLTVRFDPQRPSRNGYGEGDFHTVYGIAVGGKEVVGLDAVRASYRRDNLIALVMGLIFAAYGGQRVRNASAARAAGGTPPGRRSR</sequence>
<dbReference type="RefSeq" id="WP_166099458.1">
    <property type="nucleotide sequence ID" value="NZ_JAADJT010000002.1"/>
</dbReference>
<protein>
    <recommendedName>
        <fullName evidence="4">DUF3592 domain-containing protein</fullName>
    </recommendedName>
</protein>
<keyword evidence="3" id="KW-1185">Reference proteome</keyword>
<dbReference type="EMBL" id="JAADJT010000002">
    <property type="protein sequence ID" value="NGZ83648.1"/>
    <property type="molecule type" value="Genomic_DNA"/>
</dbReference>
<keyword evidence="1" id="KW-0472">Membrane</keyword>
<evidence type="ECO:0008006" key="4">
    <source>
        <dbReference type="Google" id="ProtNLM"/>
    </source>
</evidence>
<evidence type="ECO:0000313" key="3">
    <source>
        <dbReference type="Proteomes" id="UP000666369"/>
    </source>
</evidence>
<proteinExistence type="predicted"/>
<keyword evidence="1" id="KW-0812">Transmembrane</keyword>
<feature type="transmembrane region" description="Helical" evidence="1">
    <location>
        <begin position="12"/>
        <end position="30"/>
    </location>
</feature>
<dbReference type="Proteomes" id="UP000666369">
    <property type="component" value="Unassembled WGS sequence"/>
</dbReference>
<evidence type="ECO:0000313" key="2">
    <source>
        <dbReference type="EMBL" id="NGZ83648.1"/>
    </source>
</evidence>